<name>A0A3B0X1I3_9ZZZZ</name>
<gene>
    <name evidence="2" type="ORF">MNBD_GAMMA06-1491</name>
</gene>
<feature type="region of interest" description="Disordered" evidence="1">
    <location>
        <begin position="60"/>
        <end position="93"/>
    </location>
</feature>
<proteinExistence type="predicted"/>
<feature type="compositionally biased region" description="Basic and acidic residues" evidence="1">
    <location>
        <begin position="67"/>
        <end position="79"/>
    </location>
</feature>
<reference evidence="2" key="1">
    <citation type="submission" date="2018-06" db="EMBL/GenBank/DDBJ databases">
        <authorList>
            <person name="Zhirakovskaya E."/>
        </authorList>
    </citation>
    <scope>NUCLEOTIDE SEQUENCE</scope>
</reference>
<evidence type="ECO:0000313" key="2">
    <source>
        <dbReference type="EMBL" id="VAW55349.1"/>
    </source>
</evidence>
<dbReference type="AlphaFoldDB" id="A0A3B0X1I3"/>
<sequence length="93" mass="10632">MSTNFHSKEHQILTTFRKVLSAVIRDTTPSAGRPHLLNPQTIADVKHCFQLITSREKEIIEEAGGNDMDRRPHYADEPKTSQVVQFNKSKDKD</sequence>
<accession>A0A3B0X1I3</accession>
<evidence type="ECO:0008006" key="3">
    <source>
        <dbReference type="Google" id="ProtNLM"/>
    </source>
</evidence>
<organism evidence="2">
    <name type="scientific">hydrothermal vent metagenome</name>
    <dbReference type="NCBI Taxonomy" id="652676"/>
    <lineage>
        <taxon>unclassified sequences</taxon>
        <taxon>metagenomes</taxon>
        <taxon>ecological metagenomes</taxon>
    </lineage>
</organism>
<dbReference type="EMBL" id="UOFD01000088">
    <property type="protein sequence ID" value="VAW55349.1"/>
    <property type="molecule type" value="Genomic_DNA"/>
</dbReference>
<protein>
    <recommendedName>
        <fullName evidence="3">Segregation and condensation protein A</fullName>
    </recommendedName>
</protein>
<evidence type="ECO:0000256" key="1">
    <source>
        <dbReference type="SAM" id="MobiDB-lite"/>
    </source>
</evidence>